<comment type="caution">
    <text evidence="1">The sequence shown here is derived from an EMBL/GenBank/DDBJ whole genome shotgun (WGS) entry which is preliminary data.</text>
</comment>
<gene>
    <name evidence="1" type="ORF">AB05_0353</name>
</gene>
<evidence type="ECO:0000313" key="1">
    <source>
        <dbReference type="EMBL" id="KEO34492.1"/>
    </source>
</evidence>
<dbReference type="EMBL" id="JOSS01000009">
    <property type="protein sequence ID" value="KEO34492.1"/>
    <property type="molecule type" value="Genomic_DNA"/>
</dbReference>
<dbReference type="AlphaFoldDB" id="A0A836NI33"/>
<evidence type="ECO:0000313" key="2">
    <source>
        <dbReference type="Proteomes" id="UP000028038"/>
    </source>
</evidence>
<sequence>MVIELKRDETGAHMELQALRYAAMISTMSFAKACEYFQTYLKKQNCDADAKEKILEFVELDETELVDFGKDIRIVLASSDFSKELTTTAIWLRDKGVDIRCVRLTPYRFNDDVLINAEQIIPVPELEEYQVKFREKRDEQLISSQKKEKDYTWYIYKDKELNKRKLALELLRDWIRQFNPASYNDLINGLSEDFKKRTVMLVDQIPEKQKSRYHINEDALITLPSGEIVAISNQWGIANIELLIEFVRQNGFVVEKAEQ</sequence>
<protein>
    <submittedName>
        <fullName evidence="1">Uncharacterized protein</fullName>
    </submittedName>
</protein>
<dbReference type="Proteomes" id="UP000028038">
    <property type="component" value="Unassembled WGS sequence"/>
</dbReference>
<organism evidence="1 2">
    <name type="scientific">Escherichia coli 2-460-02_S1_C1</name>
    <dbReference type="NCBI Taxonomy" id="1444044"/>
    <lineage>
        <taxon>Bacteria</taxon>
        <taxon>Pseudomonadati</taxon>
        <taxon>Pseudomonadota</taxon>
        <taxon>Gammaproteobacteria</taxon>
        <taxon>Enterobacterales</taxon>
        <taxon>Enterobacteriaceae</taxon>
        <taxon>Escherichia</taxon>
    </lineage>
</organism>
<name>A0A836NI33_ECOLX</name>
<proteinExistence type="predicted"/>
<reference evidence="1 2" key="1">
    <citation type="submission" date="2014-06" db="EMBL/GenBank/DDBJ databases">
        <title>Genetic Variability of E. coli after antibiotic treatment.</title>
        <authorList>
            <person name="Silbergeld E."/>
            <person name="Coles C."/>
            <person name="Seidman J.C."/>
            <person name="You Y."/>
            <person name="George J."/>
            <person name="Nadendla S."/>
            <person name="Daugherty S.C."/>
            <person name="Nagaraj S."/>
            <person name="Ott S."/>
            <person name="Klega K."/>
            <person name="Rasko D."/>
        </authorList>
    </citation>
    <scope>NUCLEOTIDE SEQUENCE [LARGE SCALE GENOMIC DNA]</scope>
    <source>
        <strain evidence="1 2">2-460-02_S1_C1</strain>
    </source>
</reference>
<accession>A0A836NI33</accession>